<dbReference type="STRING" id="145388.A0A0D2L2N9"/>
<dbReference type="InterPro" id="IPR003128">
    <property type="entry name" value="Villin_headpiece"/>
</dbReference>
<gene>
    <name evidence="3" type="ORF">MNEG_6435</name>
</gene>
<dbReference type="Gene3D" id="1.10.950.10">
    <property type="entry name" value="Villin headpiece domain"/>
    <property type="match status" value="1"/>
</dbReference>
<feature type="region of interest" description="Disordered" evidence="1">
    <location>
        <begin position="50"/>
        <end position="70"/>
    </location>
</feature>
<dbReference type="InterPro" id="IPR036886">
    <property type="entry name" value="Villin_headpiece_dom_sf"/>
</dbReference>
<keyword evidence="4" id="KW-1185">Reference proteome</keyword>
<dbReference type="OrthoDB" id="6375767at2759"/>
<organism evidence="3 4">
    <name type="scientific">Monoraphidium neglectum</name>
    <dbReference type="NCBI Taxonomy" id="145388"/>
    <lineage>
        <taxon>Eukaryota</taxon>
        <taxon>Viridiplantae</taxon>
        <taxon>Chlorophyta</taxon>
        <taxon>core chlorophytes</taxon>
        <taxon>Chlorophyceae</taxon>
        <taxon>CS clade</taxon>
        <taxon>Sphaeropleales</taxon>
        <taxon>Selenastraceae</taxon>
        <taxon>Monoraphidium</taxon>
    </lineage>
</organism>
<dbReference type="GeneID" id="25739311"/>
<feature type="compositionally biased region" description="Low complexity" evidence="1">
    <location>
        <begin position="171"/>
        <end position="195"/>
    </location>
</feature>
<evidence type="ECO:0000313" key="4">
    <source>
        <dbReference type="Proteomes" id="UP000054498"/>
    </source>
</evidence>
<dbReference type="GO" id="GO:0007010">
    <property type="term" value="P:cytoskeleton organization"/>
    <property type="evidence" value="ECO:0007669"/>
    <property type="project" value="InterPro"/>
</dbReference>
<dbReference type="SMART" id="SM00153">
    <property type="entry name" value="VHP"/>
    <property type="match status" value="1"/>
</dbReference>
<feature type="compositionally biased region" description="Gly residues" evidence="1">
    <location>
        <begin position="138"/>
        <end position="147"/>
    </location>
</feature>
<proteinExistence type="predicted"/>
<evidence type="ECO:0000313" key="3">
    <source>
        <dbReference type="EMBL" id="KIZ01524.1"/>
    </source>
</evidence>
<name>A0A0D2L2N9_9CHLO</name>
<evidence type="ECO:0000256" key="1">
    <source>
        <dbReference type="SAM" id="MobiDB-lite"/>
    </source>
</evidence>
<dbReference type="EMBL" id="KK101262">
    <property type="protein sequence ID" value="KIZ01524.1"/>
    <property type="molecule type" value="Genomic_DNA"/>
</dbReference>
<reference evidence="3 4" key="1">
    <citation type="journal article" date="2013" name="BMC Genomics">
        <title>Reconstruction of the lipid metabolism for the microalga Monoraphidium neglectum from its genome sequence reveals characteristics suitable for biofuel production.</title>
        <authorList>
            <person name="Bogen C."/>
            <person name="Al-Dilaimi A."/>
            <person name="Albersmeier A."/>
            <person name="Wichmann J."/>
            <person name="Grundmann M."/>
            <person name="Rupp O."/>
            <person name="Lauersen K.J."/>
            <person name="Blifernez-Klassen O."/>
            <person name="Kalinowski J."/>
            <person name="Goesmann A."/>
            <person name="Mussgnug J.H."/>
            <person name="Kruse O."/>
        </authorList>
    </citation>
    <scope>NUCLEOTIDE SEQUENCE [LARGE SCALE GENOMIC DNA]</scope>
    <source>
        <strain evidence="3 4">SAG 48.87</strain>
    </source>
</reference>
<dbReference type="KEGG" id="mng:MNEG_6435"/>
<accession>A0A0D2L2N9</accession>
<dbReference type="Proteomes" id="UP000054498">
    <property type="component" value="Unassembled WGS sequence"/>
</dbReference>
<feature type="compositionally biased region" description="Acidic residues" evidence="1">
    <location>
        <begin position="254"/>
        <end position="268"/>
    </location>
</feature>
<dbReference type="GO" id="GO:0003779">
    <property type="term" value="F:actin binding"/>
    <property type="evidence" value="ECO:0007669"/>
    <property type="project" value="InterPro"/>
</dbReference>
<dbReference type="Pfam" id="PF02209">
    <property type="entry name" value="VHP"/>
    <property type="match status" value="1"/>
</dbReference>
<protein>
    <recommendedName>
        <fullName evidence="2">HP domain-containing protein</fullName>
    </recommendedName>
</protein>
<feature type="compositionally biased region" description="Low complexity" evidence="1">
    <location>
        <begin position="234"/>
        <end position="253"/>
    </location>
</feature>
<feature type="region of interest" description="Disordered" evidence="1">
    <location>
        <begin position="111"/>
        <end position="327"/>
    </location>
</feature>
<evidence type="ECO:0000259" key="2">
    <source>
        <dbReference type="PROSITE" id="PS51089"/>
    </source>
</evidence>
<dbReference type="PROSITE" id="PS51089">
    <property type="entry name" value="HP"/>
    <property type="match status" value="1"/>
</dbReference>
<dbReference type="AlphaFoldDB" id="A0A0D2L2N9"/>
<dbReference type="RefSeq" id="XP_013900543.1">
    <property type="nucleotide sequence ID" value="XM_014045089.1"/>
</dbReference>
<feature type="domain" description="HP" evidence="2">
    <location>
        <begin position="360"/>
        <end position="423"/>
    </location>
</feature>
<sequence>MATSDVVAEAFQHLSVDTPSPAARAFDKEMQGAGSLEGGFRLKACGASAPLDEASPDAAAGQAGRLEPADTLLLPEADLAPAPATADGSLGPAVNGGRYDEDLVVEPLQSRLRAPEDNGFPLHGARRAQFPYRSPAGGSDGGDGDSGADGPRPGQVADAEQHEAGEEAAEQEAAQRWQQQHQQQQHYQQQQQPQQGKAVLGALAVEDGLSADEDQARGGSQQVEAADDQDEEAGPTAAPAPAHAEADAAPAAEPDADAEGDAEQEDESQAASAAAPERSSVRSSAVKVTEMSKQLKQHFENGMPFGGKPKEPETSASGGGVTSPRSAAARASGGAFLTQHDLVNTANVAQVLQAGEFKLKPGVDVVPYAELKELRLEDGLDVSRKEEYLSEEEFEVVFGMDKEDFQAMPPWKRINAKKAKGLF</sequence>
<dbReference type="SUPFAM" id="SSF47050">
    <property type="entry name" value="VHP, Villin headpiece domain"/>
    <property type="match status" value="1"/>
</dbReference>